<evidence type="ECO:0000256" key="1">
    <source>
        <dbReference type="SAM" id="MobiDB-lite"/>
    </source>
</evidence>
<evidence type="ECO:0000313" key="3">
    <source>
        <dbReference type="Proteomes" id="UP000609651"/>
    </source>
</evidence>
<dbReference type="EMBL" id="WTPX01000044">
    <property type="protein sequence ID" value="NNJ25644.1"/>
    <property type="molecule type" value="Genomic_DNA"/>
</dbReference>
<keyword evidence="3" id="KW-1185">Reference proteome</keyword>
<comment type="caution">
    <text evidence="2">The sequence shown here is derived from an EMBL/GenBank/DDBJ whole genome shotgun (WGS) entry which is preliminary data.</text>
</comment>
<sequence>MRTEVSLHHLPRTPQLRAVVSHLEQKADRLLGRFGRGVRSAEVTVRGGESSHGPHENDLACTVRVALARGKEVVVKATGATPAAAAAEALARARRTVAKRLDAMTSHSNPENRATLRRAAA</sequence>
<gene>
    <name evidence="2" type="ORF">LzC2_17170</name>
</gene>
<dbReference type="RefSeq" id="WP_171185870.1">
    <property type="nucleotide sequence ID" value="NZ_WTPX01000044.1"/>
</dbReference>
<organism evidence="2 3">
    <name type="scientific">Alienimonas chondri</name>
    <dbReference type="NCBI Taxonomy" id="2681879"/>
    <lineage>
        <taxon>Bacteria</taxon>
        <taxon>Pseudomonadati</taxon>
        <taxon>Planctomycetota</taxon>
        <taxon>Planctomycetia</taxon>
        <taxon>Planctomycetales</taxon>
        <taxon>Planctomycetaceae</taxon>
        <taxon>Alienimonas</taxon>
    </lineage>
</organism>
<reference evidence="2 3" key="1">
    <citation type="journal article" date="2020" name="Syst. Appl. Microbiol.">
        <title>Alienimonas chondri sp. nov., a novel planctomycete isolated from the biofilm of the red alga Chondrus crispus.</title>
        <authorList>
            <person name="Vitorino I."/>
            <person name="Albuquerque L."/>
            <person name="Wiegand S."/>
            <person name="Kallscheuer N."/>
            <person name="da Costa M.S."/>
            <person name="Lobo-da-Cunha A."/>
            <person name="Jogler C."/>
            <person name="Lage O.M."/>
        </authorList>
    </citation>
    <scope>NUCLEOTIDE SEQUENCE [LARGE SCALE GENOMIC DNA]</scope>
    <source>
        <strain evidence="2 3">LzC2</strain>
    </source>
</reference>
<dbReference type="Gene3D" id="3.30.160.100">
    <property type="entry name" value="Ribosome hibernation promotion factor-like"/>
    <property type="match status" value="1"/>
</dbReference>
<name>A0ABX1VC10_9PLAN</name>
<dbReference type="InterPro" id="IPR003489">
    <property type="entry name" value="RHF/RaiA"/>
</dbReference>
<proteinExistence type="predicted"/>
<feature type="region of interest" description="Disordered" evidence="1">
    <location>
        <begin position="102"/>
        <end position="121"/>
    </location>
</feature>
<accession>A0ABX1VC10</accession>
<evidence type="ECO:0000313" key="2">
    <source>
        <dbReference type="EMBL" id="NNJ25644.1"/>
    </source>
</evidence>
<protein>
    <recommendedName>
        <fullName evidence="4">HPF/RaiA family ribosome-associated protein</fullName>
    </recommendedName>
</protein>
<dbReference type="SUPFAM" id="SSF69754">
    <property type="entry name" value="Ribosome binding protein Y (YfiA homologue)"/>
    <property type="match status" value="1"/>
</dbReference>
<evidence type="ECO:0008006" key="4">
    <source>
        <dbReference type="Google" id="ProtNLM"/>
    </source>
</evidence>
<dbReference type="Proteomes" id="UP000609651">
    <property type="component" value="Unassembled WGS sequence"/>
</dbReference>
<dbReference type="Pfam" id="PF02482">
    <property type="entry name" value="Ribosomal_S30AE"/>
    <property type="match status" value="1"/>
</dbReference>
<dbReference type="InterPro" id="IPR036567">
    <property type="entry name" value="RHF-like"/>
</dbReference>